<evidence type="ECO:0000313" key="2">
    <source>
        <dbReference type="EMBL" id="WNY25899.1"/>
    </source>
</evidence>
<dbReference type="GeneID" id="89230563"/>
<gene>
    <name evidence="2" type="ORF">MsAc7_14640</name>
</gene>
<evidence type="ECO:0000256" key="1">
    <source>
        <dbReference type="SAM" id="Phobius"/>
    </source>
</evidence>
<keyword evidence="1" id="KW-0472">Membrane</keyword>
<proteinExistence type="predicted"/>
<protein>
    <submittedName>
        <fullName evidence="2">Uncharacterized protein</fullName>
    </submittedName>
</protein>
<evidence type="ECO:0000313" key="3">
    <source>
        <dbReference type="Proteomes" id="UP001303587"/>
    </source>
</evidence>
<name>A0AA96V3G9_9EURY</name>
<dbReference type="Proteomes" id="UP001303587">
    <property type="component" value="Chromosome"/>
</dbReference>
<keyword evidence="1" id="KW-0812">Transmembrane</keyword>
<dbReference type="AlphaFoldDB" id="A0AA96V3G9"/>
<dbReference type="RefSeq" id="WP_338102246.1">
    <property type="nucleotide sequence ID" value="NZ_CP131060.1"/>
</dbReference>
<reference evidence="2 3" key="1">
    <citation type="submission" date="2023-07" db="EMBL/GenBank/DDBJ databases">
        <title>Closed genoem sequence of Methanosarcinaceae archaeon Ac7.</title>
        <authorList>
            <person name="Poehlein A."/>
            <person name="Protasov E."/>
            <person name="Platt K."/>
            <person name="Reeh H."/>
            <person name="Daniel R."/>
            <person name="Brune A."/>
        </authorList>
    </citation>
    <scope>NUCLEOTIDE SEQUENCE [LARGE SCALE GENOMIC DNA]</scope>
    <source>
        <strain evidence="2 3">Ac7</strain>
    </source>
</reference>
<keyword evidence="3" id="KW-1185">Reference proteome</keyword>
<feature type="transmembrane region" description="Helical" evidence="1">
    <location>
        <begin position="295"/>
        <end position="316"/>
    </location>
</feature>
<sequence length="321" mass="35743">MNLVKWSFVLLFVLSILLSVCFGATLEQIDATPATNPEAFDELNNTTYHVYKISGNIPVKEAGNEAYEWQKKLLSICNSFGTGTEFKQNQVPYGPIVHCTPSIDGYIYVGINPDFHIMNQDFDVIINSLTKIAKENEIQNVPFVIGASTQPIPSVLPSSGLFPSTRPSYFEGLKENDTVLMTYGNVPKKSKGMESSEWNDKLTSIVSDLNSDPEYKENFSKYKADNHGFIEWVRVDYDFISVQVSDSYPMKSSELNKSMEIITQIGKDQGVKATPIVVYGNAQTFTIEEEEQNSLPIPGFGMAVSIFVLVGLIGVIRTKKL</sequence>
<accession>A0AA96V3G9</accession>
<keyword evidence="1" id="KW-1133">Transmembrane helix</keyword>
<organism evidence="2 3">
    <name type="scientific">Methanolapillus millepedarum</name>
    <dbReference type="NCBI Taxonomy" id="3028296"/>
    <lineage>
        <taxon>Archaea</taxon>
        <taxon>Methanobacteriati</taxon>
        <taxon>Methanobacteriota</taxon>
        <taxon>Stenosarchaea group</taxon>
        <taxon>Methanomicrobia</taxon>
        <taxon>Methanosarcinales</taxon>
        <taxon>Methanosarcinaceae</taxon>
        <taxon>Methanolapillus</taxon>
    </lineage>
</organism>
<dbReference type="EMBL" id="CP131060">
    <property type="protein sequence ID" value="WNY25899.1"/>
    <property type="molecule type" value="Genomic_DNA"/>
</dbReference>